<comment type="caution">
    <text evidence="3">The sequence shown here is derived from an EMBL/GenBank/DDBJ whole genome shotgun (WGS) entry which is preliminary data.</text>
</comment>
<name>A0ABX0JJH6_9PROT</name>
<dbReference type="SUPFAM" id="SSF51735">
    <property type="entry name" value="NAD(P)-binding Rossmann-fold domains"/>
    <property type="match status" value="1"/>
</dbReference>
<organism evidence="3 4">
    <name type="scientific">Acetobacter musti</name>
    <dbReference type="NCBI Taxonomy" id="864732"/>
    <lineage>
        <taxon>Bacteria</taxon>
        <taxon>Pseudomonadati</taxon>
        <taxon>Pseudomonadota</taxon>
        <taxon>Alphaproteobacteria</taxon>
        <taxon>Acetobacterales</taxon>
        <taxon>Acetobacteraceae</taxon>
        <taxon>Acetobacter</taxon>
    </lineage>
</organism>
<dbReference type="EMBL" id="WOTB01000001">
    <property type="protein sequence ID" value="NHN83295.1"/>
    <property type="molecule type" value="Genomic_DNA"/>
</dbReference>
<protein>
    <submittedName>
        <fullName evidence="3">NAD-dependent epimerase/dehydratase family protein</fullName>
    </submittedName>
</protein>
<reference evidence="3 4" key="1">
    <citation type="journal article" date="2020" name="Int. J. Syst. Evol. Microbiol.">
        <title>Novel acetic acid bacteria from cider fermentations: Acetobacter conturbans sp. nov. and Acetobacter fallax sp. nov.</title>
        <authorList>
            <person name="Sombolestani A.S."/>
            <person name="Cleenwerck I."/>
            <person name="Cnockaert M."/>
            <person name="Borremans W."/>
            <person name="Wieme A.D."/>
            <person name="De Vuyst L."/>
            <person name="Vandamme P."/>
        </authorList>
    </citation>
    <scope>NUCLEOTIDE SEQUENCE [LARGE SCALE GENOMIC DNA]</scope>
    <source>
        <strain evidence="3 4">LMG 30640</strain>
    </source>
</reference>
<proteinExistence type="predicted"/>
<evidence type="ECO:0000313" key="4">
    <source>
        <dbReference type="Proteomes" id="UP000635278"/>
    </source>
</evidence>
<accession>A0ABX0JJH6</accession>
<evidence type="ECO:0000259" key="2">
    <source>
        <dbReference type="Pfam" id="PF01370"/>
    </source>
</evidence>
<keyword evidence="1" id="KW-0520">NAD</keyword>
<dbReference type="PANTHER" id="PTHR43574">
    <property type="entry name" value="EPIMERASE-RELATED"/>
    <property type="match status" value="1"/>
</dbReference>
<evidence type="ECO:0000313" key="3">
    <source>
        <dbReference type="EMBL" id="NHN83295.1"/>
    </source>
</evidence>
<dbReference type="Pfam" id="PF01370">
    <property type="entry name" value="Epimerase"/>
    <property type="match status" value="1"/>
</dbReference>
<keyword evidence="4" id="KW-1185">Reference proteome</keyword>
<dbReference type="InterPro" id="IPR001509">
    <property type="entry name" value="Epimerase_deHydtase"/>
</dbReference>
<sequence>MSILVTGAAGFIGARVCQVLLEQGAHVIGVDNLNNYYNTDLKKERISTLSSSRYFDLKEVDIESVDLSDLFKLEEQREITGILHFAAQAGVRHSLDAPIDFINTNVKGHIAILEFARKLANLKHLVYASSSSVYGRNAALPFRESDRVDRPGSVYAASKRAAELMSDCYQHLYGLPQTGLRFFTVYGPWGRPDMAYFKFARAIMRGETLTLYEGRELARDFTYIDDVADAVLKVLAAPPSSDQQRLLNVGNNSPESVSYLVTLLEKHLGRNASVSVMPRPVADVETTWASIDAIENLAGWRPRITLDEGIGRFSEWFSRSKYV</sequence>
<dbReference type="PRINTS" id="PR01713">
    <property type="entry name" value="NUCEPIMERASE"/>
</dbReference>
<dbReference type="Proteomes" id="UP000635278">
    <property type="component" value="Unassembled WGS sequence"/>
</dbReference>
<dbReference type="InterPro" id="IPR036291">
    <property type="entry name" value="NAD(P)-bd_dom_sf"/>
</dbReference>
<feature type="domain" description="NAD-dependent epimerase/dehydratase" evidence="2">
    <location>
        <begin position="3"/>
        <end position="250"/>
    </location>
</feature>
<gene>
    <name evidence="3" type="ORF">GOB93_01390</name>
</gene>
<evidence type="ECO:0000256" key="1">
    <source>
        <dbReference type="ARBA" id="ARBA00023027"/>
    </source>
</evidence>
<dbReference type="RefSeq" id="WP_173581722.1">
    <property type="nucleotide sequence ID" value="NZ_WOTB01000001.1"/>
</dbReference>
<dbReference type="Gene3D" id="3.40.50.720">
    <property type="entry name" value="NAD(P)-binding Rossmann-like Domain"/>
    <property type="match status" value="1"/>
</dbReference>